<keyword evidence="2" id="KW-0472">Membrane</keyword>
<evidence type="ECO:0000313" key="4">
    <source>
        <dbReference type="Proteomes" id="UP000199373"/>
    </source>
</evidence>
<dbReference type="AlphaFoldDB" id="A0A1I0NH06"/>
<dbReference type="GO" id="GO:0005737">
    <property type="term" value="C:cytoplasm"/>
    <property type="evidence" value="ECO:0007669"/>
    <property type="project" value="TreeGrafter"/>
</dbReference>
<dbReference type="InterPro" id="IPR017578">
    <property type="entry name" value="Ribazole_CobC"/>
</dbReference>
<dbReference type="PANTHER" id="PTHR48100:SF1">
    <property type="entry name" value="HISTIDINE PHOSPHATASE FAMILY PROTEIN-RELATED"/>
    <property type="match status" value="1"/>
</dbReference>
<sequence>MEVVLVRHTRVNVPKGMCYGQTDVAVADTFEQEAAVTKLNLSRHLPFDQVFSSPLTRARLLAVYCGYKKPVLDDRIMEMSMGVWEMQMFDEIKDPRLDAWYKDYMHLPTPGGESFTMLYQRVATFLDEVKTKPYRRIAVFAHGGVLLCAGLYAGLFTEQETWNNLVDYGGIEKITI</sequence>
<evidence type="ECO:0000313" key="3">
    <source>
        <dbReference type="EMBL" id="SEW00763.1"/>
    </source>
</evidence>
<dbReference type="InterPro" id="IPR029033">
    <property type="entry name" value="His_PPase_superfam"/>
</dbReference>
<dbReference type="PANTHER" id="PTHR48100">
    <property type="entry name" value="BROAD-SPECIFICITY PHOSPHATASE YOR283W-RELATED"/>
    <property type="match status" value="1"/>
</dbReference>
<dbReference type="EC" id="3.1.3.73" evidence="1"/>
<dbReference type="Pfam" id="PF00300">
    <property type="entry name" value="His_Phos_1"/>
    <property type="match status" value="1"/>
</dbReference>
<proteinExistence type="predicted"/>
<keyword evidence="2" id="KW-0812">Transmembrane</keyword>
<keyword evidence="2" id="KW-1133">Transmembrane helix</keyword>
<reference evidence="3 4" key="1">
    <citation type="submission" date="2016-10" db="EMBL/GenBank/DDBJ databases">
        <authorList>
            <person name="de Groot N.N."/>
        </authorList>
    </citation>
    <scope>NUCLEOTIDE SEQUENCE [LARGE SCALE GENOMIC DNA]</scope>
    <source>
        <strain evidence="3 4">TC2-24</strain>
    </source>
</reference>
<feature type="transmembrane region" description="Helical" evidence="2">
    <location>
        <begin position="137"/>
        <end position="155"/>
    </location>
</feature>
<protein>
    <recommendedName>
        <fullName evidence="1">Alpha-ribazole phosphatase</fullName>
        <ecNumber evidence="1">3.1.3.73</ecNumber>
    </recommendedName>
</protein>
<dbReference type="GO" id="GO:0043755">
    <property type="term" value="F:alpha-ribazole phosphatase activity"/>
    <property type="evidence" value="ECO:0007669"/>
    <property type="project" value="UniProtKB-UniRule"/>
</dbReference>
<dbReference type="SMART" id="SM00855">
    <property type="entry name" value="PGAM"/>
    <property type="match status" value="1"/>
</dbReference>
<gene>
    <name evidence="3" type="ORF">SAMN04487850_1244</name>
</gene>
<dbReference type="EMBL" id="FOIQ01000002">
    <property type="protein sequence ID" value="SEW00763.1"/>
    <property type="molecule type" value="Genomic_DNA"/>
</dbReference>
<dbReference type="Gene3D" id="3.40.50.1240">
    <property type="entry name" value="Phosphoglycerate mutase-like"/>
    <property type="match status" value="1"/>
</dbReference>
<dbReference type="SUPFAM" id="SSF53254">
    <property type="entry name" value="Phosphoglycerate mutase-like"/>
    <property type="match status" value="1"/>
</dbReference>
<keyword evidence="4" id="KW-1185">Reference proteome</keyword>
<dbReference type="Proteomes" id="UP000199373">
    <property type="component" value="Unassembled WGS sequence"/>
</dbReference>
<dbReference type="InterPro" id="IPR013078">
    <property type="entry name" value="His_Pase_superF_clade-1"/>
</dbReference>
<dbReference type="RefSeq" id="WP_091900399.1">
    <property type="nucleotide sequence ID" value="NZ_FOIQ01000002.1"/>
</dbReference>
<dbReference type="CDD" id="cd07067">
    <property type="entry name" value="HP_PGM_like"/>
    <property type="match status" value="1"/>
</dbReference>
<dbReference type="GO" id="GO:0009236">
    <property type="term" value="P:cobalamin biosynthetic process"/>
    <property type="evidence" value="ECO:0007669"/>
    <property type="project" value="UniProtKB-UniRule"/>
</dbReference>
<evidence type="ECO:0000256" key="2">
    <source>
        <dbReference type="SAM" id="Phobius"/>
    </source>
</evidence>
<dbReference type="NCBIfam" id="TIGR03162">
    <property type="entry name" value="ribazole_cobC"/>
    <property type="match status" value="1"/>
</dbReference>
<organism evidence="3 4">
    <name type="scientific">Prevotella aff. ruminicola Tc2-24</name>
    <dbReference type="NCBI Taxonomy" id="81582"/>
    <lineage>
        <taxon>Bacteria</taxon>
        <taxon>Pseudomonadati</taxon>
        <taxon>Bacteroidota</taxon>
        <taxon>Bacteroidia</taxon>
        <taxon>Bacteroidales</taxon>
        <taxon>Prevotellaceae</taxon>
        <taxon>Prevotella</taxon>
    </lineage>
</organism>
<dbReference type="InterPro" id="IPR050275">
    <property type="entry name" value="PGM_Phosphatase"/>
</dbReference>
<name>A0A1I0NH06_9BACT</name>
<accession>A0A1I0NH06</accession>
<evidence type="ECO:0000256" key="1">
    <source>
        <dbReference type="NCBIfam" id="TIGR03162"/>
    </source>
</evidence>